<dbReference type="EMBL" id="JPUO02000176">
    <property type="protein sequence ID" value="OQP77704.1"/>
    <property type="molecule type" value="Genomic_DNA"/>
</dbReference>
<feature type="transmembrane region" description="Helical" evidence="3">
    <location>
        <begin position="15"/>
        <end position="40"/>
    </location>
</feature>
<evidence type="ECO:0000256" key="3">
    <source>
        <dbReference type="SAM" id="Phobius"/>
    </source>
</evidence>
<dbReference type="PANTHER" id="PTHR30329:SF21">
    <property type="entry name" value="LIPOPROTEIN YIAD-RELATED"/>
    <property type="match status" value="1"/>
</dbReference>
<feature type="compositionally biased region" description="Basic and acidic residues" evidence="2">
    <location>
        <begin position="188"/>
        <end position="199"/>
    </location>
</feature>
<sequence length="223" mass="23950">MSDEIESDGELGTPIWAAFGDLMSVLLGAFVLILVGVIGVQLQLSSRLDAEVKQRQAEARRRQTLEQALAAPLAAGRVTLVDGRIGIRGNVLFAFNSDELQPEGREVLKSLATPLTQYLRARDEILMVSGFTDDRPVLGGNRRYADNWELSAQRALTVTRALIAEGVPASSVFAAAFGSQQPVDSNADEARRAKNRRVEIAPIARPSSRAGASTQPAATTAPR</sequence>
<dbReference type="InterPro" id="IPR050330">
    <property type="entry name" value="Bact_OuterMem_StrucFunc"/>
</dbReference>
<reference evidence="5 6" key="2">
    <citation type="journal article" date="2017" name="Plant Pathol.">
        <title>Pathogenicity and virulence gene content of Xanthomonas strains infecting Araceae, formerly known as Xanthomonas axonopodis pv. dieffenbachiae.</title>
        <authorList>
            <person name="Constantin E.C."/>
            <person name="Haegeman A."/>
            <person name="Van Vaerenbergh J."/>
            <person name="Baeyen S."/>
            <person name="Van Malderghem C."/>
            <person name="Maes M."/>
            <person name="Cottyn B."/>
        </authorList>
    </citation>
    <scope>NUCLEOTIDE SEQUENCE [LARGE SCALE GENOMIC DNA]</scope>
    <source>
        <strain evidence="6">LMG9055</strain>
    </source>
</reference>
<proteinExistence type="predicted"/>
<keyword evidence="1 3" id="KW-0472">Membrane</keyword>
<feature type="compositionally biased region" description="Polar residues" evidence="2">
    <location>
        <begin position="210"/>
        <end position="223"/>
    </location>
</feature>
<dbReference type="Proteomes" id="UP000050343">
    <property type="component" value="Unassembled WGS sequence"/>
</dbReference>
<organism evidence="5 6">
    <name type="scientific">Xanthomonas phaseoli pv. syngonii LMG 9055</name>
    <dbReference type="NCBI Taxonomy" id="1437878"/>
    <lineage>
        <taxon>Bacteria</taxon>
        <taxon>Pseudomonadati</taxon>
        <taxon>Pseudomonadota</taxon>
        <taxon>Gammaproteobacteria</taxon>
        <taxon>Lysobacterales</taxon>
        <taxon>Lysobacteraceae</taxon>
        <taxon>Xanthomonas</taxon>
    </lineage>
</organism>
<dbReference type="Gene3D" id="3.30.1330.60">
    <property type="entry name" value="OmpA-like domain"/>
    <property type="match status" value="1"/>
</dbReference>
<dbReference type="PROSITE" id="PS51123">
    <property type="entry name" value="OMPA_2"/>
    <property type="match status" value="1"/>
</dbReference>
<comment type="caution">
    <text evidence="5">The sequence shown here is derived from an EMBL/GenBank/DDBJ whole genome shotgun (WGS) entry which is preliminary data.</text>
</comment>
<dbReference type="PANTHER" id="PTHR30329">
    <property type="entry name" value="STATOR ELEMENT OF FLAGELLAR MOTOR COMPLEX"/>
    <property type="match status" value="1"/>
</dbReference>
<evidence type="ECO:0000313" key="5">
    <source>
        <dbReference type="EMBL" id="OQP77704.1"/>
    </source>
</evidence>
<dbReference type="SUPFAM" id="SSF103088">
    <property type="entry name" value="OmpA-like"/>
    <property type="match status" value="1"/>
</dbReference>
<protein>
    <recommendedName>
        <fullName evidence="4">OmpA-like domain-containing protein</fullName>
    </recommendedName>
</protein>
<evidence type="ECO:0000256" key="1">
    <source>
        <dbReference type="PROSITE-ProRule" id="PRU00473"/>
    </source>
</evidence>
<evidence type="ECO:0000259" key="4">
    <source>
        <dbReference type="PROSITE" id="PS51123"/>
    </source>
</evidence>
<accession>A0A1V9H4S4</accession>
<evidence type="ECO:0000256" key="2">
    <source>
        <dbReference type="SAM" id="MobiDB-lite"/>
    </source>
</evidence>
<gene>
    <name evidence="5" type="ORF">IA54_007610</name>
</gene>
<reference evidence="5 6" key="1">
    <citation type="journal article" date="2016" name="Plant Pathol.">
        <title>Genetic characterization of strains named as Xanthomonas axonopodis pv. dieffenbachiae leads to a taxonomic revision of the X. axonopodis species complex.</title>
        <authorList>
            <person name="Constantin E.C."/>
            <person name="Cleenwerck I."/>
            <person name="Maes M."/>
            <person name="Baeyen S."/>
            <person name="Van Malderghem C."/>
            <person name="De Vos P."/>
            <person name="Cottyn B."/>
        </authorList>
    </citation>
    <scope>NUCLEOTIDE SEQUENCE [LARGE SCALE GENOMIC DNA]</scope>
    <source>
        <strain evidence="6">LMG9055</strain>
    </source>
</reference>
<feature type="domain" description="OmpA-like" evidence="4">
    <location>
        <begin position="78"/>
        <end position="206"/>
    </location>
</feature>
<dbReference type="CDD" id="cd07185">
    <property type="entry name" value="OmpA_C-like"/>
    <property type="match status" value="1"/>
</dbReference>
<name>A0A1V9H4S4_9XANT</name>
<dbReference type="InterPro" id="IPR036737">
    <property type="entry name" value="OmpA-like_sf"/>
</dbReference>
<dbReference type="NCBIfam" id="NF006547">
    <property type="entry name" value="PRK09040.1"/>
    <property type="match status" value="1"/>
</dbReference>
<dbReference type="InterPro" id="IPR006665">
    <property type="entry name" value="OmpA-like"/>
</dbReference>
<evidence type="ECO:0000313" key="6">
    <source>
        <dbReference type="Proteomes" id="UP000050343"/>
    </source>
</evidence>
<feature type="region of interest" description="Disordered" evidence="2">
    <location>
        <begin position="182"/>
        <end position="223"/>
    </location>
</feature>
<dbReference type="AlphaFoldDB" id="A0A1V9H4S4"/>
<dbReference type="GO" id="GO:0016020">
    <property type="term" value="C:membrane"/>
    <property type="evidence" value="ECO:0007669"/>
    <property type="project" value="UniProtKB-UniRule"/>
</dbReference>
<dbReference type="Pfam" id="PF00691">
    <property type="entry name" value="OmpA"/>
    <property type="match status" value="1"/>
</dbReference>
<keyword evidence="3" id="KW-1133">Transmembrane helix</keyword>
<keyword evidence="3" id="KW-0812">Transmembrane</keyword>